<dbReference type="InterPro" id="IPR005248">
    <property type="entry name" value="NadD/NMNAT"/>
</dbReference>
<keyword evidence="9" id="KW-0067">ATP-binding</keyword>
<evidence type="ECO:0000256" key="1">
    <source>
        <dbReference type="ARBA" id="ARBA00002324"/>
    </source>
</evidence>
<evidence type="ECO:0000256" key="4">
    <source>
        <dbReference type="ARBA" id="ARBA00012389"/>
    </source>
</evidence>
<evidence type="ECO:0000256" key="2">
    <source>
        <dbReference type="ARBA" id="ARBA00005019"/>
    </source>
</evidence>
<dbReference type="GO" id="GO:0005524">
    <property type="term" value="F:ATP binding"/>
    <property type="evidence" value="ECO:0007669"/>
    <property type="project" value="UniProtKB-KW"/>
</dbReference>
<evidence type="ECO:0000256" key="3">
    <source>
        <dbReference type="ARBA" id="ARBA00009014"/>
    </source>
</evidence>
<reference evidence="16 17" key="1">
    <citation type="journal article" date="2016" name="Nat. Commun.">
        <title>Thousands of microbial genomes shed light on interconnected biogeochemical processes in an aquifer system.</title>
        <authorList>
            <person name="Anantharaman K."/>
            <person name="Brown C.T."/>
            <person name="Hug L.A."/>
            <person name="Sharon I."/>
            <person name="Castelle C.J."/>
            <person name="Probst A.J."/>
            <person name="Thomas B.C."/>
            <person name="Singh A."/>
            <person name="Wilkins M.J."/>
            <person name="Karaoz U."/>
            <person name="Brodie E.L."/>
            <person name="Williams K.H."/>
            <person name="Hubbard S.S."/>
            <person name="Banfield J.F."/>
        </authorList>
    </citation>
    <scope>NUCLEOTIDE SEQUENCE [LARGE SCALE GENOMIC DNA]</scope>
</reference>
<dbReference type="SUPFAM" id="SSF52374">
    <property type="entry name" value="Nucleotidylyl transferase"/>
    <property type="match status" value="1"/>
</dbReference>
<organism evidence="16 17">
    <name type="scientific">Candidatus Lambdaproteobacteria bacterium RIFOXYD2_FULL_50_16</name>
    <dbReference type="NCBI Taxonomy" id="1817772"/>
    <lineage>
        <taxon>Bacteria</taxon>
        <taxon>Pseudomonadati</taxon>
        <taxon>Pseudomonadota</taxon>
        <taxon>Candidatus Lambdaproteobacteria</taxon>
    </lineage>
</organism>
<dbReference type="Pfam" id="PF01467">
    <property type="entry name" value="CTP_transf_like"/>
    <property type="match status" value="1"/>
</dbReference>
<keyword evidence="6" id="KW-0808">Transferase</keyword>
<dbReference type="Gene3D" id="3.40.50.620">
    <property type="entry name" value="HUPs"/>
    <property type="match status" value="1"/>
</dbReference>
<dbReference type="UniPathway" id="UPA00253">
    <property type="reaction ID" value="UER00332"/>
</dbReference>
<evidence type="ECO:0000256" key="5">
    <source>
        <dbReference type="ARBA" id="ARBA00022642"/>
    </source>
</evidence>
<comment type="function">
    <text evidence="1">Catalyzes the reversible adenylation of nicotinate mononucleotide (NaMN) to nicotinic acid adenine dinucleotide (NaAD).</text>
</comment>
<dbReference type="InterPro" id="IPR014729">
    <property type="entry name" value="Rossmann-like_a/b/a_fold"/>
</dbReference>
<comment type="caution">
    <text evidence="16">The sequence shown here is derived from an EMBL/GenBank/DDBJ whole genome shotgun (WGS) entry which is preliminary data.</text>
</comment>
<evidence type="ECO:0000259" key="15">
    <source>
        <dbReference type="Pfam" id="PF01467"/>
    </source>
</evidence>
<evidence type="ECO:0000256" key="10">
    <source>
        <dbReference type="ARBA" id="ARBA00023027"/>
    </source>
</evidence>
<evidence type="ECO:0000256" key="7">
    <source>
        <dbReference type="ARBA" id="ARBA00022695"/>
    </source>
</evidence>
<keyword evidence="8" id="KW-0547">Nucleotide-binding</keyword>
<evidence type="ECO:0000313" key="17">
    <source>
        <dbReference type="Proteomes" id="UP000178449"/>
    </source>
</evidence>
<sequence>MDRVFVVPAYRNPFKADSKPLPAALRLALIKATFKEVSEVEVLSTELEQPELSYTYLTLEKIRAQYPQDELFLILGSDAFSLFHQWKKAKQILKLASLLVFRRQLENSLDLEPALELVGNQVEWLDLELPRISSTEIRIEEIEGLTQKKWLHPQALKVWVEAQK</sequence>
<comment type="catalytic activity">
    <reaction evidence="14">
        <text>nicotinate beta-D-ribonucleotide + ATP + H(+) = deamido-NAD(+) + diphosphate</text>
        <dbReference type="Rhea" id="RHEA:22860"/>
        <dbReference type="ChEBI" id="CHEBI:15378"/>
        <dbReference type="ChEBI" id="CHEBI:30616"/>
        <dbReference type="ChEBI" id="CHEBI:33019"/>
        <dbReference type="ChEBI" id="CHEBI:57502"/>
        <dbReference type="ChEBI" id="CHEBI:58437"/>
        <dbReference type="EC" id="2.7.7.18"/>
    </reaction>
</comment>
<dbReference type="EMBL" id="MFNE01000036">
    <property type="protein sequence ID" value="OGG94643.1"/>
    <property type="molecule type" value="Genomic_DNA"/>
</dbReference>
<evidence type="ECO:0000256" key="8">
    <source>
        <dbReference type="ARBA" id="ARBA00022741"/>
    </source>
</evidence>
<comment type="similarity">
    <text evidence="3">Belongs to the NadD family.</text>
</comment>
<keyword evidence="5" id="KW-0662">Pyridine nucleotide biosynthesis</keyword>
<evidence type="ECO:0000256" key="6">
    <source>
        <dbReference type="ARBA" id="ARBA00022679"/>
    </source>
</evidence>
<dbReference type="STRING" id="1817772.A2527_05515"/>
<accession>A0A1F6G944</accession>
<dbReference type="EC" id="2.7.7.18" evidence="4"/>
<evidence type="ECO:0000256" key="12">
    <source>
        <dbReference type="ARBA" id="ARBA00033140"/>
    </source>
</evidence>
<dbReference type="PANTHER" id="PTHR39321">
    <property type="entry name" value="NICOTINATE-NUCLEOTIDE ADENYLYLTRANSFERASE-RELATED"/>
    <property type="match status" value="1"/>
</dbReference>
<evidence type="ECO:0000256" key="13">
    <source>
        <dbReference type="ARBA" id="ARBA00033353"/>
    </source>
</evidence>
<dbReference type="AlphaFoldDB" id="A0A1F6G944"/>
<protein>
    <recommendedName>
        <fullName evidence="4">nicotinate-nucleotide adenylyltransferase</fullName>
        <ecNumber evidence="4">2.7.7.18</ecNumber>
    </recommendedName>
    <alternativeName>
        <fullName evidence="13">Deamido-NAD(+) diphosphorylase</fullName>
    </alternativeName>
    <alternativeName>
        <fullName evidence="12">Deamido-NAD(+) pyrophosphorylase</fullName>
    </alternativeName>
    <alternativeName>
        <fullName evidence="11">Nicotinate mononucleotide adenylyltransferase</fullName>
    </alternativeName>
</protein>
<comment type="pathway">
    <text evidence="2">Cofactor biosynthesis; NAD(+) biosynthesis; deamido-NAD(+) from nicotinate D-ribonucleotide: step 1/1.</text>
</comment>
<evidence type="ECO:0000256" key="11">
    <source>
        <dbReference type="ARBA" id="ARBA00031253"/>
    </source>
</evidence>
<dbReference type="Proteomes" id="UP000178449">
    <property type="component" value="Unassembled WGS sequence"/>
</dbReference>
<dbReference type="PANTHER" id="PTHR39321:SF3">
    <property type="entry name" value="PHOSPHOPANTETHEINE ADENYLYLTRANSFERASE"/>
    <property type="match status" value="1"/>
</dbReference>
<evidence type="ECO:0000256" key="14">
    <source>
        <dbReference type="ARBA" id="ARBA00048721"/>
    </source>
</evidence>
<evidence type="ECO:0000313" key="16">
    <source>
        <dbReference type="EMBL" id="OGG94643.1"/>
    </source>
</evidence>
<dbReference type="GO" id="GO:0004515">
    <property type="term" value="F:nicotinate-nucleotide adenylyltransferase activity"/>
    <property type="evidence" value="ECO:0007669"/>
    <property type="project" value="UniProtKB-EC"/>
</dbReference>
<keyword evidence="7" id="KW-0548">Nucleotidyltransferase</keyword>
<evidence type="ECO:0000256" key="9">
    <source>
        <dbReference type="ARBA" id="ARBA00022840"/>
    </source>
</evidence>
<keyword evidence="10" id="KW-0520">NAD</keyword>
<proteinExistence type="inferred from homology"/>
<dbReference type="CDD" id="cd02165">
    <property type="entry name" value="NMNAT"/>
    <property type="match status" value="1"/>
</dbReference>
<name>A0A1F6G944_9PROT</name>
<feature type="domain" description="Cytidyltransferase-like" evidence="15">
    <location>
        <begin position="4"/>
        <end position="138"/>
    </location>
</feature>
<dbReference type="InterPro" id="IPR004821">
    <property type="entry name" value="Cyt_trans-like"/>
</dbReference>
<gene>
    <name evidence="16" type="ORF">A2527_05515</name>
</gene>
<dbReference type="GO" id="GO:0009435">
    <property type="term" value="P:NAD+ biosynthetic process"/>
    <property type="evidence" value="ECO:0007669"/>
    <property type="project" value="UniProtKB-UniPathway"/>
</dbReference>